<evidence type="ECO:0000313" key="2">
    <source>
        <dbReference type="EMBL" id="KAB1637238.1"/>
    </source>
</evidence>
<dbReference type="OrthoDB" id="3378334at2"/>
<dbReference type="Gene3D" id="3.40.1620.10">
    <property type="entry name" value="YefM-like domain"/>
    <property type="match status" value="1"/>
</dbReference>
<sequence>MHSTTSMARTVNSSDLSRNATKVFAAAEDHPVDVTRRDGEDLVLMSKSESQARDQLLEIAAQLIAVATDDRGSLEHRMSQMFPWILALSPDGQRKCAHDLLDASRASFSTGQAHLAIAELTAWKETASALAAGLTPVQADWLEADITVERP</sequence>
<reference evidence="2 3" key="1">
    <citation type="submission" date="2019-09" db="EMBL/GenBank/DDBJ databases">
        <title>Phylogeny of genus Pseudoclavibacter and closely related genus.</title>
        <authorList>
            <person name="Li Y."/>
        </authorList>
    </citation>
    <scope>NUCLEOTIDE SEQUENCE [LARGE SCALE GENOMIC DNA]</scope>
    <source>
        <strain evidence="2 3">THG-MD12</strain>
    </source>
</reference>
<comment type="similarity">
    <text evidence="1">Belongs to the phD/YefM antitoxin family.</text>
</comment>
<proteinExistence type="inferred from homology"/>
<evidence type="ECO:0000313" key="3">
    <source>
        <dbReference type="Proteomes" id="UP000490386"/>
    </source>
</evidence>
<dbReference type="SUPFAM" id="SSF143120">
    <property type="entry name" value="YefM-like"/>
    <property type="match status" value="1"/>
</dbReference>
<gene>
    <name evidence="2" type="ORF">F8O03_13235</name>
</gene>
<protein>
    <submittedName>
        <fullName evidence="2">Type II toxin-antitoxin system Phd/YefM family antitoxin</fullName>
    </submittedName>
</protein>
<dbReference type="InterPro" id="IPR036165">
    <property type="entry name" value="YefM-like_sf"/>
</dbReference>
<keyword evidence="3" id="KW-1185">Reference proteome</keyword>
<organism evidence="2 3">
    <name type="scientific">Pseudoclavibacter terrae</name>
    <dbReference type="NCBI Taxonomy" id="1530195"/>
    <lineage>
        <taxon>Bacteria</taxon>
        <taxon>Bacillati</taxon>
        <taxon>Actinomycetota</taxon>
        <taxon>Actinomycetes</taxon>
        <taxon>Micrococcales</taxon>
        <taxon>Microbacteriaceae</taxon>
        <taxon>Pseudoclavibacter</taxon>
    </lineage>
</organism>
<evidence type="ECO:0000256" key="1">
    <source>
        <dbReference type="ARBA" id="ARBA00009981"/>
    </source>
</evidence>
<dbReference type="EMBL" id="WBJX01000004">
    <property type="protein sequence ID" value="KAB1637238.1"/>
    <property type="molecule type" value="Genomic_DNA"/>
</dbReference>
<comment type="caution">
    <text evidence="2">The sequence shown here is derived from an EMBL/GenBank/DDBJ whole genome shotgun (WGS) entry which is preliminary data.</text>
</comment>
<name>A0A7J5B0J3_9MICO</name>
<dbReference type="Proteomes" id="UP000490386">
    <property type="component" value="Unassembled WGS sequence"/>
</dbReference>
<accession>A0A7J5B0J3</accession>
<dbReference type="AlphaFoldDB" id="A0A7J5B0J3"/>